<reference evidence="7" key="2">
    <citation type="submission" date="2019-06" db="EMBL/GenBank/DDBJ databases">
        <title>Genomics analysis of Aphanomyces spp. identifies a new class of oomycete effector associated with host adaptation.</title>
        <authorList>
            <person name="Gaulin E."/>
        </authorList>
    </citation>
    <scope>NUCLEOTIDE SEQUENCE</scope>
    <source>
        <strain evidence="7">CBS 578.67</strain>
    </source>
</reference>
<feature type="region of interest" description="Disordered" evidence="3">
    <location>
        <begin position="354"/>
        <end position="380"/>
    </location>
</feature>
<sequence length="529" mass="57179">MKASLILFVTATTLNLTNAQKGSYASLNPADQNELQAKLSKWKTLYGPIAKAHGFLPEGSFQTEQLNVNDHTDDELDRFHNTVLNVQEAAKNNPQATFSEFNQFALLTQDEFKRAVMASFGTHNTTQAKPLVAALDPKSVASNMDWSTHKCNSPVVSQGKCGSCWAFSTIGTVEFAHCVGSGNLLILSQQQLVSCDKTNGGCSGGNTANAIEFMQGGACLASDYPYTSGGDGYTGSCRAGCSKKALTLGDTMHTSGEASLMKVLNTQVTTVSVEAGNAVWQNYKSGVVTQCPGSSSDHAVIAVGYGTSKDGIDYFKIKNSWGSQWGENGYINLQRGRGDRGMCNVAEDISYPEVNDTPVTKRPLTTLPPSPPSGNEMQDQLTDQTNKIRAAHGLKPLKWNTTVASDLQRWAASCPGNQYGGVQGWQNMVSFQPCNGNCRQLVGPAWSFYSRRESLWNYDTNRCRDGKWGTCGFFSNMMSPAVTSFGCGWSQCANGDFVWCNYLTPDDSSVIPRLQGGVTKNELKAILIA</sequence>
<organism evidence="8 9">
    <name type="scientific">Aphanomyces stellatus</name>
    <dbReference type="NCBI Taxonomy" id="120398"/>
    <lineage>
        <taxon>Eukaryota</taxon>
        <taxon>Sar</taxon>
        <taxon>Stramenopiles</taxon>
        <taxon>Oomycota</taxon>
        <taxon>Saprolegniomycetes</taxon>
        <taxon>Saprolegniales</taxon>
        <taxon>Verrucalvaceae</taxon>
        <taxon>Aphanomyces</taxon>
    </lineage>
</organism>
<evidence type="ECO:0000313" key="7">
    <source>
        <dbReference type="EMBL" id="KAF0688918.1"/>
    </source>
</evidence>
<dbReference type="InterPro" id="IPR000668">
    <property type="entry name" value="Peptidase_C1A_C"/>
</dbReference>
<dbReference type="CDD" id="cd02248">
    <property type="entry name" value="Peptidase_C1A"/>
    <property type="match status" value="1"/>
</dbReference>
<keyword evidence="4" id="KW-0732">Signal</keyword>
<comment type="similarity">
    <text evidence="1">Belongs to the peptidase C1 family.</text>
</comment>
<dbReference type="InterPro" id="IPR039417">
    <property type="entry name" value="Peptidase_C1A_papain-like"/>
</dbReference>
<dbReference type="GO" id="GO:0006508">
    <property type="term" value="P:proteolysis"/>
    <property type="evidence" value="ECO:0007669"/>
    <property type="project" value="InterPro"/>
</dbReference>
<evidence type="ECO:0000259" key="5">
    <source>
        <dbReference type="SMART" id="SM00198"/>
    </source>
</evidence>
<dbReference type="Pfam" id="PF00188">
    <property type="entry name" value="CAP"/>
    <property type="match status" value="1"/>
</dbReference>
<proteinExistence type="inferred from homology"/>
<dbReference type="SMART" id="SM00198">
    <property type="entry name" value="SCP"/>
    <property type="match status" value="1"/>
</dbReference>
<dbReference type="PANTHER" id="PTHR12411">
    <property type="entry name" value="CYSTEINE PROTEASE FAMILY C1-RELATED"/>
    <property type="match status" value="1"/>
</dbReference>
<feature type="signal peptide" evidence="4">
    <location>
        <begin position="1"/>
        <end position="19"/>
    </location>
</feature>
<evidence type="ECO:0000256" key="2">
    <source>
        <dbReference type="ARBA" id="ARBA00023145"/>
    </source>
</evidence>
<accession>A0A485LEQ8</accession>
<dbReference type="Gene3D" id="3.40.33.10">
    <property type="entry name" value="CAP"/>
    <property type="match status" value="1"/>
</dbReference>
<feature type="chain" id="PRO_5036355596" evidence="4">
    <location>
        <begin position="20"/>
        <end position="529"/>
    </location>
</feature>
<dbReference type="Pfam" id="PF00112">
    <property type="entry name" value="Peptidase_C1"/>
    <property type="match status" value="1"/>
</dbReference>
<dbReference type="AlphaFoldDB" id="A0A485LEQ8"/>
<dbReference type="PROSITE" id="PS00139">
    <property type="entry name" value="THIOL_PROTEASE_CYS"/>
    <property type="match status" value="1"/>
</dbReference>
<feature type="domain" description="SCP" evidence="5">
    <location>
        <begin position="376"/>
        <end position="504"/>
    </location>
</feature>
<protein>
    <submittedName>
        <fullName evidence="8">Aste57867_19553 protein</fullName>
    </submittedName>
</protein>
<dbReference type="Gene3D" id="3.90.70.10">
    <property type="entry name" value="Cysteine proteinases"/>
    <property type="match status" value="1"/>
</dbReference>
<dbReference type="Proteomes" id="UP000332933">
    <property type="component" value="Unassembled WGS sequence"/>
</dbReference>
<dbReference type="SUPFAM" id="SSF55797">
    <property type="entry name" value="PR-1-like"/>
    <property type="match status" value="1"/>
</dbReference>
<dbReference type="PRINTS" id="PR00705">
    <property type="entry name" value="PAPAIN"/>
</dbReference>
<dbReference type="InterPro" id="IPR035940">
    <property type="entry name" value="CAP_sf"/>
</dbReference>
<evidence type="ECO:0000256" key="1">
    <source>
        <dbReference type="ARBA" id="ARBA00008455"/>
    </source>
</evidence>
<evidence type="ECO:0000313" key="9">
    <source>
        <dbReference type="Proteomes" id="UP000332933"/>
    </source>
</evidence>
<dbReference type="GO" id="GO:0008234">
    <property type="term" value="F:cysteine-type peptidase activity"/>
    <property type="evidence" value="ECO:0007669"/>
    <property type="project" value="InterPro"/>
</dbReference>
<dbReference type="OrthoDB" id="498368at2759"/>
<dbReference type="InterPro" id="IPR014044">
    <property type="entry name" value="CAP_dom"/>
</dbReference>
<evidence type="ECO:0000256" key="3">
    <source>
        <dbReference type="SAM" id="MobiDB-lite"/>
    </source>
</evidence>
<dbReference type="SMART" id="SM00645">
    <property type="entry name" value="Pept_C1"/>
    <property type="match status" value="1"/>
</dbReference>
<feature type="domain" description="Peptidase C1A papain C-terminal" evidence="6">
    <location>
        <begin position="140"/>
        <end position="353"/>
    </location>
</feature>
<keyword evidence="2" id="KW-0865">Zymogen</keyword>
<dbReference type="InterPro" id="IPR038765">
    <property type="entry name" value="Papain-like_cys_pep_sf"/>
</dbReference>
<dbReference type="InterPro" id="IPR013128">
    <property type="entry name" value="Peptidase_C1A"/>
</dbReference>
<evidence type="ECO:0000256" key="4">
    <source>
        <dbReference type="SAM" id="SignalP"/>
    </source>
</evidence>
<gene>
    <name evidence="8" type="primary">Aste57867_19553</name>
    <name evidence="7" type="ORF">As57867_019489</name>
    <name evidence="8" type="ORF">ASTE57867_19553</name>
</gene>
<keyword evidence="9" id="KW-1185">Reference proteome</keyword>
<name>A0A485LEQ8_9STRA</name>
<dbReference type="InterPro" id="IPR000169">
    <property type="entry name" value="Pept_cys_AS"/>
</dbReference>
<dbReference type="SUPFAM" id="SSF54001">
    <property type="entry name" value="Cysteine proteinases"/>
    <property type="match status" value="1"/>
</dbReference>
<dbReference type="EMBL" id="CAADRA010006602">
    <property type="protein sequence ID" value="VFT96259.1"/>
    <property type="molecule type" value="Genomic_DNA"/>
</dbReference>
<reference evidence="8 9" key="1">
    <citation type="submission" date="2019-03" db="EMBL/GenBank/DDBJ databases">
        <authorList>
            <person name="Gaulin E."/>
            <person name="Dumas B."/>
        </authorList>
    </citation>
    <scope>NUCLEOTIDE SEQUENCE [LARGE SCALE GENOMIC DNA]</scope>
    <source>
        <strain evidence="8">CBS 568.67</strain>
    </source>
</reference>
<dbReference type="EMBL" id="VJMH01006580">
    <property type="protein sequence ID" value="KAF0688918.1"/>
    <property type="molecule type" value="Genomic_DNA"/>
</dbReference>
<evidence type="ECO:0000313" key="8">
    <source>
        <dbReference type="EMBL" id="VFT96259.1"/>
    </source>
</evidence>
<evidence type="ECO:0000259" key="6">
    <source>
        <dbReference type="SMART" id="SM00645"/>
    </source>
</evidence>